<dbReference type="AlphaFoldDB" id="A0A1F7I9R7"/>
<dbReference type="SUPFAM" id="SSF53474">
    <property type="entry name" value="alpha/beta-Hydrolases"/>
    <property type="match status" value="1"/>
</dbReference>
<dbReference type="GO" id="GO:0006508">
    <property type="term" value="P:proteolysis"/>
    <property type="evidence" value="ECO:0007669"/>
    <property type="project" value="InterPro"/>
</dbReference>
<dbReference type="Pfam" id="PF00326">
    <property type="entry name" value="Peptidase_S9"/>
    <property type="match status" value="1"/>
</dbReference>
<dbReference type="Proteomes" id="UP000177698">
    <property type="component" value="Unassembled WGS sequence"/>
</dbReference>
<proteinExistence type="predicted"/>
<dbReference type="EMBL" id="MGAG01000030">
    <property type="protein sequence ID" value="OGK40062.1"/>
    <property type="molecule type" value="Genomic_DNA"/>
</dbReference>
<comment type="caution">
    <text evidence="3">The sequence shown here is derived from an EMBL/GenBank/DDBJ whole genome shotgun (WGS) entry which is preliminary data.</text>
</comment>
<dbReference type="Gene3D" id="3.40.50.1820">
    <property type="entry name" value="alpha/beta hydrolase"/>
    <property type="match status" value="1"/>
</dbReference>
<keyword evidence="1" id="KW-0472">Membrane</keyword>
<protein>
    <recommendedName>
        <fullName evidence="2">Peptidase S9 prolyl oligopeptidase catalytic domain-containing protein</fullName>
    </recommendedName>
</protein>
<gene>
    <name evidence="3" type="ORF">A2954_01985</name>
</gene>
<evidence type="ECO:0000313" key="3">
    <source>
        <dbReference type="EMBL" id="OGK40062.1"/>
    </source>
</evidence>
<evidence type="ECO:0000259" key="2">
    <source>
        <dbReference type="Pfam" id="PF00326"/>
    </source>
</evidence>
<keyword evidence="1" id="KW-0812">Transmembrane</keyword>
<feature type="transmembrane region" description="Helical" evidence="1">
    <location>
        <begin position="87"/>
        <end position="104"/>
    </location>
</feature>
<keyword evidence="1" id="KW-1133">Transmembrane helix</keyword>
<dbReference type="InterPro" id="IPR001375">
    <property type="entry name" value="Peptidase_S9_cat"/>
</dbReference>
<dbReference type="STRING" id="1802056.A2954_01985"/>
<organism evidence="3 4">
    <name type="scientific">Candidatus Roizmanbacteria bacterium RIFCSPLOWO2_01_FULL_37_12</name>
    <dbReference type="NCBI Taxonomy" id="1802056"/>
    <lineage>
        <taxon>Bacteria</taxon>
        <taxon>Candidatus Roizmaniibacteriota</taxon>
    </lineage>
</organism>
<accession>A0A1F7I9R7</accession>
<dbReference type="InterPro" id="IPR029058">
    <property type="entry name" value="AB_hydrolase_fold"/>
</dbReference>
<evidence type="ECO:0000313" key="4">
    <source>
        <dbReference type="Proteomes" id="UP000177698"/>
    </source>
</evidence>
<reference evidence="3 4" key="1">
    <citation type="journal article" date="2016" name="Nat. Commun.">
        <title>Thousands of microbial genomes shed light on interconnected biogeochemical processes in an aquifer system.</title>
        <authorList>
            <person name="Anantharaman K."/>
            <person name="Brown C.T."/>
            <person name="Hug L.A."/>
            <person name="Sharon I."/>
            <person name="Castelle C.J."/>
            <person name="Probst A.J."/>
            <person name="Thomas B.C."/>
            <person name="Singh A."/>
            <person name="Wilkins M.J."/>
            <person name="Karaoz U."/>
            <person name="Brodie E.L."/>
            <person name="Williams K.H."/>
            <person name="Hubbard S.S."/>
            <person name="Banfield J.F."/>
        </authorList>
    </citation>
    <scope>NUCLEOTIDE SEQUENCE [LARGE SCALE GENOMIC DNA]</scope>
</reference>
<dbReference type="GO" id="GO:0008236">
    <property type="term" value="F:serine-type peptidase activity"/>
    <property type="evidence" value="ECO:0007669"/>
    <property type="project" value="InterPro"/>
</dbReference>
<sequence length="230" mass="26572">MFRFTKTIIGIENKKVIFILNGWKGKNWQLMPIANILKFIGYCCIVYSYDKNILKPDIKETRTNILKVKKDVVEEIKSLGKQGKKEFVILGISLGSVIGVLVANETILTKLILNSVGADFAETVWTWEVVNDGFKKLLLEKQFVTLKQLKIEWMSISPVHHINNLKKTRLLIYLSKKDEIIPYEQGLDLVNKLKKKDCSLSLRTNFNFNHLISCAFNFYNVFDYAGFLKE</sequence>
<evidence type="ECO:0000256" key="1">
    <source>
        <dbReference type="SAM" id="Phobius"/>
    </source>
</evidence>
<feature type="domain" description="Peptidase S9 prolyl oligopeptidase catalytic" evidence="2">
    <location>
        <begin position="74"/>
        <end position="213"/>
    </location>
</feature>
<name>A0A1F7I9R7_9BACT</name>